<sequence length="221" mass="26478">MREKLTLIFILLTIGIVKANNIVTAQYPDKIIYNGKEYNLNSNPLEPYFDANPKNRPTMVSTALWRGYVGYFEIIDNQLFLTDMKTPTRVEGKNGDYKEKWTSIYKKYFPKQEKVKIEWFSGILILPYGELVKYVHQGYSSTYNKYWLIEIENGIFNEARNYNYKEFIKFKKRQFKEFKKTEEYKKLYAELKKSDYNGGKKFIQSFIKDFVINYTSKFLIE</sequence>
<keyword evidence="2" id="KW-1185">Reference proteome</keyword>
<dbReference type="EMBL" id="LT899436">
    <property type="protein sequence ID" value="SNR14703.1"/>
    <property type="molecule type" value="Genomic_DNA"/>
</dbReference>
<dbReference type="KEGG" id="tje:TJEJU_0942"/>
<evidence type="ECO:0000313" key="2">
    <source>
        <dbReference type="Proteomes" id="UP000215214"/>
    </source>
</evidence>
<dbReference type="AlphaFoldDB" id="A0A238U676"/>
<dbReference type="OrthoDB" id="1438245at2"/>
<organism evidence="1 2">
    <name type="scientific">Tenacibaculum jejuense</name>
    <dbReference type="NCBI Taxonomy" id="584609"/>
    <lineage>
        <taxon>Bacteria</taxon>
        <taxon>Pseudomonadati</taxon>
        <taxon>Bacteroidota</taxon>
        <taxon>Flavobacteriia</taxon>
        <taxon>Flavobacteriales</taxon>
        <taxon>Flavobacteriaceae</taxon>
        <taxon>Tenacibaculum</taxon>
    </lineage>
</organism>
<proteinExistence type="predicted"/>
<accession>A0A238U676</accession>
<gene>
    <name evidence="1" type="ORF">TJEJU_0942</name>
</gene>
<protein>
    <submittedName>
        <fullName evidence="1">Uncharacterized protein</fullName>
    </submittedName>
</protein>
<dbReference type="Proteomes" id="UP000215214">
    <property type="component" value="Chromosome TJEJU"/>
</dbReference>
<reference evidence="1 2" key="1">
    <citation type="submission" date="2017-07" db="EMBL/GenBank/DDBJ databases">
        <authorList>
            <person name="Sun Z.S."/>
            <person name="Albrecht U."/>
            <person name="Echele G."/>
            <person name="Lee C.C."/>
        </authorList>
    </citation>
    <scope>NUCLEOTIDE SEQUENCE [LARGE SCALE GENOMIC DNA]</scope>
    <source>
        <strain evidence="2">type strain: KCTC 22618</strain>
    </source>
</reference>
<name>A0A238U676_9FLAO</name>
<dbReference type="RefSeq" id="WP_095069873.1">
    <property type="nucleotide sequence ID" value="NZ_LT899436.1"/>
</dbReference>
<evidence type="ECO:0000313" key="1">
    <source>
        <dbReference type="EMBL" id="SNR14703.1"/>
    </source>
</evidence>